<keyword evidence="8" id="KW-0249">Electron transport</keyword>
<evidence type="ECO:0000313" key="19">
    <source>
        <dbReference type="Proteomes" id="UP000195569"/>
    </source>
</evidence>
<keyword evidence="9 17" id="KW-1133">Transmembrane helix</keyword>
<dbReference type="PANTHER" id="PTHR36835">
    <property type="entry name" value="CYTOCHROME BO(3) UBIQUINOL OXIDASE SUBUNIT 4"/>
    <property type="match status" value="1"/>
</dbReference>
<evidence type="ECO:0000256" key="1">
    <source>
        <dbReference type="ARBA" id="ARBA00004651"/>
    </source>
</evidence>
<proteinExistence type="inferred from homology"/>
<evidence type="ECO:0000256" key="14">
    <source>
        <dbReference type="ARBA" id="ARBA00030211"/>
    </source>
</evidence>
<reference evidence="18" key="1">
    <citation type="submission" date="2016-12" db="EMBL/GenBank/DDBJ databases">
        <authorList>
            <person name="Moulin L."/>
        </authorList>
    </citation>
    <scope>NUCLEOTIDE SEQUENCE [LARGE SCALE GENOMIC DNA]</scope>
    <source>
        <strain evidence="18">STM 7183</strain>
    </source>
</reference>
<evidence type="ECO:0000256" key="12">
    <source>
        <dbReference type="ARBA" id="ARBA00025694"/>
    </source>
</evidence>
<evidence type="ECO:0000256" key="9">
    <source>
        <dbReference type="ARBA" id="ARBA00022989"/>
    </source>
</evidence>
<evidence type="ECO:0000256" key="11">
    <source>
        <dbReference type="ARBA" id="ARBA00023136"/>
    </source>
</evidence>
<dbReference type="GO" id="GO:0009319">
    <property type="term" value="C:cytochrome o ubiquinol oxidase complex"/>
    <property type="evidence" value="ECO:0007669"/>
    <property type="project" value="TreeGrafter"/>
</dbReference>
<evidence type="ECO:0000256" key="13">
    <source>
        <dbReference type="ARBA" id="ARBA00030071"/>
    </source>
</evidence>
<dbReference type="Pfam" id="PF03626">
    <property type="entry name" value="COX4_pro"/>
    <property type="match status" value="1"/>
</dbReference>
<sequence length="127" mass="13619">MSKSSHSNVAHARVHHASHGSVKSYVVGMLLSLVLTFASFGVVMTHAVPKSMGLTAVVVLCVVQLVVQLKYFLHLGSADDQRANTAIFVCTALAIVIIVAGSLWVIHNANINMMPTQITIERALARD</sequence>
<evidence type="ECO:0000313" key="18">
    <source>
        <dbReference type="EMBL" id="SIT47262.1"/>
    </source>
</evidence>
<dbReference type="GO" id="GO:0015078">
    <property type="term" value="F:proton transmembrane transporter activity"/>
    <property type="evidence" value="ECO:0007669"/>
    <property type="project" value="TreeGrafter"/>
</dbReference>
<evidence type="ECO:0000256" key="5">
    <source>
        <dbReference type="ARBA" id="ARBA00022448"/>
    </source>
</evidence>
<dbReference type="OrthoDB" id="2375888at2"/>
<feature type="transmembrane region" description="Helical" evidence="17">
    <location>
        <begin position="25"/>
        <end position="48"/>
    </location>
</feature>
<evidence type="ECO:0000256" key="15">
    <source>
        <dbReference type="ARBA" id="ARBA00031887"/>
    </source>
</evidence>
<feature type="transmembrane region" description="Helical" evidence="17">
    <location>
        <begin position="85"/>
        <end position="106"/>
    </location>
</feature>
<protein>
    <recommendedName>
        <fullName evidence="4">Cytochrome bo(3) ubiquinol oxidase subunit 4</fullName>
    </recommendedName>
    <alternativeName>
        <fullName evidence="16">Cytochrome o ubiquinol oxidase subunit 4</fullName>
    </alternativeName>
    <alternativeName>
        <fullName evidence="13">Oxidase bo(3) subunit 4</fullName>
    </alternativeName>
    <alternativeName>
        <fullName evidence="14">Ubiquinol oxidase polypeptide IV</fullName>
    </alternativeName>
    <alternativeName>
        <fullName evidence="15">Ubiquinol oxidase subunit 4</fullName>
    </alternativeName>
</protein>
<comment type="similarity">
    <text evidence="2">Belongs to the cytochrome c oxidase bacterial subunit 4 family.</text>
</comment>
<keyword evidence="11 17" id="KW-0472">Membrane</keyword>
<comment type="subunit">
    <text evidence="3">Heterooctamer of two A chains, two B chains, two C chains and two D chains.</text>
</comment>
<dbReference type="GO" id="GO:0005886">
    <property type="term" value="C:plasma membrane"/>
    <property type="evidence" value="ECO:0007669"/>
    <property type="project" value="UniProtKB-SubCell"/>
</dbReference>
<evidence type="ECO:0000256" key="10">
    <source>
        <dbReference type="ARBA" id="ARBA00023002"/>
    </source>
</evidence>
<dbReference type="NCBIfam" id="TIGR02847">
    <property type="entry name" value="CyoD"/>
    <property type="match status" value="1"/>
</dbReference>
<evidence type="ECO:0000256" key="2">
    <source>
        <dbReference type="ARBA" id="ARBA00008079"/>
    </source>
</evidence>
<keyword evidence="6" id="KW-1003">Cell membrane</keyword>
<evidence type="ECO:0000256" key="17">
    <source>
        <dbReference type="SAM" id="Phobius"/>
    </source>
</evidence>
<dbReference type="InterPro" id="IPR050968">
    <property type="entry name" value="Cytochrome_c_oxidase_bac_sub4"/>
</dbReference>
<dbReference type="AlphaFoldDB" id="A0A1N7SIN5"/>
<dbReference type="GO" id="GO:0015990">
    <property type="term" value="P:electron transport coupled proton transport"/>
    <property type="evidence" value="ECO:0007669"/>
    <property type="project" value="InterPro"/>
</dbReference>
<dbReference type="RefSeq" id="WP_087737488.1">
    <property type="nucleotide sequence ID" value="NZ_CYGY02000056.1"/>
</dbReference>
<name>A0A1N7SIN5_9BURK</name>
<keyword evidence="7 17" id="KW-0812">Transmembrane</keyword>
<dbReference type="GO" id="GO:0019646">
    <property type="term" value="P:aerobic electron transport chain"/>
    <property type="evidence" value="ECO:0007669"/>
    <property type="project" value="TreeGrafter"/>
</dbReference>
<dbReference type="PANTHER" id="PTHR36835:SF1">
    <property type="entry name" value="CYTOCHROME BO(3) UBIQUINOL OXIDASE SUBUNIT 4"/>
    <property type="match status" value="1"/>
</dbReference>
<keyword evidence="10 18" id="KW-0560">Oxidoreductase</keyword>
<dbReference type="InterPro" id="IPR014210">
    <property type="entry name" value="Cyt_o_ubiqinol_oxidase_su4"/>
</dbReference>
<comment type="subcellular location">
    <subcellularLocation>
        <location evidence="1">Cell membrane</location>
        <topology evidence="1">Multi-pass membrane protein</topology>
    </subcellularLocation>
</comment>
<dbReference type="GO" id="GO:0009486">
    <property type="term" value="F:cytochrome bo3 ubiquinol oxidase activity"/>
    <property type="evidence" value="ECO:0007669"/>
    <property type="project" value="InterPro"/>
</dbReference>
<evidence type="ECO:0000256" key="8">
    <source>
        <dbReference type="ARBA" id="ARBA00022982"/>
    </source>
</evidence>
<evidence type="ECO:0000256" key="6">
    <source>
        <dbReference type="ARBA" id="ARBA00022475"/>
    </source>
</evidence>
<accession>A0A1N7SIN5</accession>
<dbReference type="EMBL" id="CYGY02000056">
    <property type="protein sequence ID" value="SIT47262.1"/>
    <property type="molecule type" value="Genomic_DNA"/>
</dbReference>
<gene>
    <name evidence="18" type="primary">cyoD</name>
    <name evidence="18" type="ORF">BN2476_560076</name>
</gene>
<keyword evidence="19" id="KW-1185">Reference proteome</keyword>
<comment type="function">
    <text evidence="12">Cytochrome bo(3) ubiquinol terminal oxidase is the component of the aerobic respiratory chain of E.coli that predominates when cells are grown at high aeration. Has proton pump activity across the membrane in addition to electron transfer, pumping 2 protons/electron.</text>
</comment>
<dbReference type="InterPro" id="IPR005171">
    <property type="entry name" value="Cyt_c_oxidase_su4_prok"/>
</dbReference>
<organism evidence="18 19">
    <name type="scientific">Paraburkholderia piptadeniae</name>
    <dbReference type="NCBI Taxonomy" id="1701573"/>
    <lineage>
        <taxon>Bacteria</taxon>
        <taxon>Pseudomonadati</taxon>
        <taxon>Pseudomonadota</taxon>
        <taxon>Betaproteobacteria</taxon>
        <taxon>Burkholderiales</taxon>
        <taxon>Burkholderiaceae</taxon>
        <taxon>Paraburkholderia</taxon>
    </lineage>
</organism>
<evidence type="ECO:0000256" key="3">
    <source>
        <dbReference type="ARBA" id="ARBA00011700"/>
    </source>
</evidence>
<dbReference type="Proteomes" id="UP000195569">
    <property type="component" value="Unassembled WGS sequence"/>
</dbReference>
<evidence type="ECO:0000256" key="16">
    <source>
        <dbReference type="ARBA" id="ARBA00032185"/>
    </source>
</evidence>
<evidence type="ECO:0000256" key="4">
    <source>
        <dbReference type="ARBA" id="ARBA00014689"/>
    </source>
</evidence>
<feature type="transmembrane region" description="Helical" evidence="17">
    <location>
        <begin position="54"/>
        <end position="73"/>
    </location>
</feature>
<keyword evidence="5" id="KW-0813">Transport</keyword>
<evidence type="ECO:0000256" key="7">
    <source>
        <dbReference type="ARBA" id="ARBA00022692"/>
    </source>
</evidence>
<comment type="caution">
    <text evidence="18">The sequence shown here is derived from an EMBL/GenBank/DDBJ whole genome shotgun (WGS) entry which is preliminary data.</text>
</comment>